<dbReference type="AlphaFoldDB" id="A0A9P1IB75"/>
<dbReference type="SMART" id="SM00353">
    <property type="entry name" value="HLH"/>
    <property type="match status" value="2"/>
</dbReference>
<organism evidence="3 4">
    <name type="scientific">Caenorhabditis angaria</name>
    <dbReference type="NCBI Taxonomy" id="860376"/>
    <lineage>
        <taxon>Eukaryota</taxon>
        <taxon>Metazoa</taxon>
        <taxon>Ecdysozoa</taxon>
        <taxon>Nematoda</taxon>
        <taxon>Chromadorea</taxon>
        <taxon>Rhabditida</taxon>
        <taxon>Rhabditina</taxon>
        <taxon>Rhabditomorpha</taxon>
        <taxon>Rhabditoidea</taxon>
        <taxon>Rhabditidae</taxon>
        <taxon>Peloderinae</taxon>
        <taxon>Caenorhabditis</taxon>
    </lineage>
</organism>
<gene>
    <name evidence="3" type="ORF">CAMP_LOCUS4177</name>
</gene>
<feature type="region of interest" description="Disordered" evidence="1">
    <location>
        <begin position="310"/>
        <end position="339"/>
    </location>
</feature>
<evidence type="ECO:0000313" key="3">
    <source>
        <dbReference type="EMBL" id="CAI5441540.1"/>
    </source>
</evidence>
<comment type="caution">
    <text evidence="3">The sequence shown here is derived from an EMBL/GenBank/DDBJ whole genome shotgun (WGS) entry which is preliminary data.</text>
</comment>
<dbReference type="InterPro" id="IPR011598">
    <property type="entry name" value="bHLH_dom"/>
</dbReference>
<dbReference type="EMBL" id="CANHGI010000002">
    <property type="protein sequence ID" value="CAI5441540.1"/>
    <property type="molecule type" value="Genomic_DNA"/>
</dbReference>
<feature type="domain" description="BHLH" evidence="2">
    <location>
        <begin position="162"/>
        <end position="220"/>
    </location>
</feature>
<dbReference type="InterPro" id="IPR036638">
    <property type="entry name" value="HLH_DNA-bd_sf"/>
</dbReference>
<proteinExistence type="predicted"/>
<dbReference type="Pfam" id="PF00010">
    <property type="entry name" value="HLH"/>
    <property type="match status" value="1"/>
</dbReference>
<dbReference type="CDD" id="cd00083">
    <property type="entry name" value="bHLH_SF"/>
    <property type="match status" value="1"/>
</dbReference>
<dbReference type="OrthoDB" id="5858749at2759"/>
<evidence type="ECO:0000256" key="1">
    <source>
        <dbReference type="SAM" id="MobiDB-lite"/>
    </source>
</evidence>
<keyword evidence="4" id="KW-1185">Reference proteome</keyword>
<dbReference type="SUPFAM" id="SSF47459">
    <property type="entry name" value="HLH, helix-loop-helix DNA-binding domain"/>
    <property type="match status" value="2"/>
</dbReference>
<accession>A0A9P1IB75</accession>
<name>A0A9P1IB75_9PELO</name>
<evidence type="ECO:0000259" key="2">
    <source>
        <dbReference type="PROSITE" id="PS50888"/>
    </source>
</evidence>
<feature type="compositionally biased region" description="Polar residues" evidence="1">
    <location>
        <begin position="319"/>
        <end position="339"/>
    </location>
</feature>
<dbReference type="Gene3D" id="4.10.280.10">
    <property type="entry name" value="Helix-loop-helix DNA-binding domain"/>
    <property type="match status" value="2"/>
</dbReference>
<dbReference type="Proteomes" id="UP001152747">
    <property type="component" value="Unassembled WGS sequence"/>
</dbReference>
<dbReference type="PROSITE" id="PS50888">
    <property type="entry name" value="BHLH"/>
    <property type="match status" value="2"/>
</dbReference>
<reference evidence="3" key="1">
    <citation type="submission" date="2022-11" db="EMBL/GenBank/DDBJ databases">
        <authorList>
            <person name="Kikuchi T."/>
        </authorList>
    </citation>
    <scope>NUCLEOTIDE SEQUENCE</scope>
    <source>
        <strain evidence="3">PS1010</strain>
    </source>
</reference>
<protein>
    <recommendedName>
        <fullName evidence="2">BHLH domain-containing protein</fullName>
    </recommendedName>
</protein>
<sequence>MVLLMNKEETPFLSRMSHKSIREKERRDEINNKINELRGFVCEDEIERKTLKQADVLIRTVELVHRMESEQPGPSFIPERKGFVDGFNSVESQVSNFIKQLGLDFQTEQEYLAKLKACFEHERSSLMINNISPKSNGCGPFRSKWSPESTRSTPSPYTLKMDRKEIKKNREQDRRDRQGEAIEALKQFLISISGGKLRSQVEKMQRLNTLENIIEYIRNKKSMSFGVKSTRDQTLYSHAWTGGFEIAKRTALEFFRRDRHLCVRTAALEQHIMSNYRIPTVVPIQLPTFIPFYNTAPIFHQQFQPTSPAYSLESPPPMSDTSMESATTCSTQTIWRPWE</sequence>
<feature type="domain" description="BHLH" evidence="2">
    <location>
        <begin position="14"/>
        <end position="67"/>
    </location>
</feature>
<evidence type="ECO:0000313" key="4">
    <source>
        <dbReference type="Proteomes" id="UP001152747"/>
    </source>
</evidence>
<dbReference type="GO" id="GO:0046983">
    <property type="term" value="F:protein dimerization activity"/>
    <property type="evidence" value="ECO:0007669"/>
    <property type="project" value="InterPro"/>
</dbReference>